<feature type="region of interest" description="Disordered" evidence="1">
    <location>
        <begin position="251"/>
        <end position="309"/>
    </location>
</feature>
<accession>A0A291IR54</accession>
<dbReference type="Proteomes" id="UP000232227">
    <property type="component" value="Chromosome"/>
</dbReference>
<dbReference type="EMBL" id="CP023668">
    <property type="protein sequence ID" value="ATG97167.1"/>
    <property type="molecule type" value="Genomic_DNA"/>
</dbReference>
<gene>
    <name evidence="2" type="ORF">CP520_00095</name>
</gene>
<protein>
    <submittedName>
        <fullName evidence="2">Uncharacterized protein</fullName>
    </submittedName>
</protein>
<dbReference type="KEGG" id="mlac:CP520_00095"/>
<name>A0A291IR54_9MOLU</name>
<organism evidence="2 3">
    <name type="scientific">Mesoplasma lactucae ATCC 49193</name>
    <dbReference type="NCBI Taxonomy" id="81460"/>
    <lineage>
        <taxon>Bacteria</taxon>
        <taxon>Bacillati</taxon>
        <taxon>Mycoplasmatota</taxon>
        <taxon>Mollicutes</taxon>
        <taxon>Entomoplasmatales</taxon>
        <taxon>Entomoplasmataceae</taxon>
        <taxon>Mesoplasma</taxon>
    </lineage>
</organism>
<reference evidence="2 3" key="1">
    <citation type="submission" date="2017-09" db="EMBL/GenBank/DDBJ databases">
        <title>SPAdes assembly of the Mesoplasma lactucae genome.</title>
        <authorList>
            <person name="Knight T.F."/>
            <person name="Rubinstein R."/>
            <person name="Citino T."/>
        </authorList>
    </citation>
    <scope>NUCLEOTIDE SEQUENCE [LARGE SCALE GENOMIC DNA]</scope>
    <source>
        <strain evidence="2 3">831-C4</strain>
    </source>
</reference>
<dbReference type="AlphaFoldDB" id="A0A291IR54"/>
<keyword evidence="3" id="KW-1185">Reference proteome</keyword>
<evidence type="ECO:0000313" key="2">
    <source>
        <dbReference type="EMBL" id="ATG97167.1"/>
    </source>
</evidence>
<sequence length="402" mass="45897">MNRVYFQPVGDNMAKYKRCVNTPIQIEDLKPLLDHETYNKLQKASPDGIVNLWGIADGFENRGKNLWNTMNDGDWVIFTSHRKFWSGAKVAGRMESEAISEKFLKEKGYKNIYFVVDKKNIDETTSQVKKDLNLHTVKINAEEVVRRFDGLGLSKKAEINDVDMVDNQKIIKWLTGYKSKPMIDLGKTSNVEPKKRTTTKKPTTVKKAPVKKVDKPATKVTTINDDDNEIMFNPTDAKKTNFHEEKVIKTEQKEAKKDMAKQDAKIKAETKAVDKRTADLEKKADKKTTPTKAKSSKKPVKKVETKEKPVNTTTTTNIITNDTIINQRTKQQVSSSDRPVLKIRPITNLTSSEQKEVIKNLPTAVKSETTFADKYYVLDNGLVIMVARDKKDIKQIKKYLKR</sequence>
<dbReference type="RefSeq" id="WP_096862455.1">
    <property type="nucleotide sequence ID" value="NZ_CP023668.1"/>
</dbReference>
<feature type="region of interest" description="Disordered" evidence="1">
    <location>
        <begin position="186"/>
        <end position="212"/>
    </location>
</feature>
<feature type="compositionally biased region" description="Basic and acidic residues" evidence="1">
    <location>
        <begin position="251"/>
        <end position="288"/>
    </location>
</feature>
<proteinExistence type="predicted"/>
<evidence type="ECO:0000313" key="3">
    <source>
        <dbReference type="Proteomes" id="UP000232227"/>
    </source>
</evidence>
<evidence type="ECO:0000256" key="1">
    <source>
        <dbReference type="SAM" id="MobiDB-lite"/>
    </source>
</evidence>